<dbReference type="InterPro" id="IPR036291">
    <property type="entry name" value="NAD(P)-bd_dom_sf"/>
</dbReference>
<name>A0AAD2HHV4_9AGAR</name>
<dbReference type="Pfam" id="PF04909">
    <property type="entry name" value="Amidohydro_2"/>
    <property type="match status" value="1"/>
</dbReference>
<evidence type="ECO:0000256" key="2">
    <source>
        <dbReference type="ARBA" id="ARBA00022857"/>
    </source>
</evidence>
<evidence type="ECO:0000313" key="5">
    <source>
        <dbReference type="EMBL" id="CAK5275520.1"/>
    </source>
</evidence>
<accession>A0AAD2HHV4</accession>
<dbReference type="Gene3D" id="3.40.50.720">
    <property type="entry name" value="NAD(P)-binding Rossmann-like Domain"/>
    <property type="match status" value="1"/>
</dbReference>
<evidence type="ECO:0000259" key="4">
    <source>
        <dbReference type="SMART" id="SM00822"/>
    </source>
</evidence>
<comment type="caution">
    <text evidence="5">The sequence shown here is derived from an EMBL/GenBank/DDBJ whole genome shotgun (WGS) entry which is preliminary data.</text>
</comment>
<keyword evidence="3" id="KW-0560">Oxidoreductase</keyword>
<dbReference type="InterPro" id="IPR057326">
    <property type="entry name" value="KR_dom"/>
</dbReference>
<dbReference type="InterPro" id="IPR020904">
    <property type="entry name" value="Sc_DH/Rdtase_CS"/>
</dbReference>
<dbReference type="InterPro" id="IPR002347">
    <property type="entry name" value="SDR_fam"/>
</dbReference>
<feature type="domain" description="Ketoreductase" evidence="4">
    <location>
        <begin position="4"/>
        <end position="186"/>
    </location>
</feature>
<dbReference type="SUPFAM" id="SSF51556">
    <property type="entry name" value="Metallo-dependent hydrolases"/>
    <property type="match status" value="1"/>
</dbReference>
<dbReference type="PROSITE" id="PS00061">
    <property type="entry name" value="ADH_SHORT"/>
    <property type="match status" value="1"/>
</dbReference>
<dbReference type="GO" id="GO:0016787">
    <property type="term" value="F:hydrolase activity"/>
    <property type="evidence" value="ECO:0007669"/>
    <property type="project" value="InterPro"/>
</dbReference>
<evidence type="ECO:0000256" key="3">
    <source>
        <dbReference type="ARBA" id="ARBA00023002"/>
    </source>
</evidence>
<dbReference type="PRINTS" id="PR00081">
    <property type="entry name" value="GDHRDH"/>
</dbReference>
<keyword evidence="6" id="KW-1185">Reference proteome</keyword>
<proteinExistence type="inferred from homology"/>
<sequence length="536" mass="57703">MSLRTILVSGASRGIGLEVTTLLLRKFNVNVVALSRTRTPELSALACDSLLILEGDVTNEEIVKNAVAQAAQTFGSLDSLILNAGIVDPLSRIADDKTSLDQWKMHFDVNFFSLVTALKFAVPHLRASTHGGRVVFVSSGAAVKGTAGWGPYNASKAAMNSLARTLAEEEPDIVSVALRPGMVATGMQATLREVGGSAMNPKDHQMFVSAHAEGKLLSPEVPGHVIASLALTAAKSLSGQFIFLTMNRSPRIDIHHHFFPSDLDKGVAAGQKVGWRTPSENLPWSPDVSLRYMNARSIDCAILSFPAISSGTIGQANRDEARQRNRAMADIRLHHPGRFGFFATLPYLYDIQGTLDEIAYAMDELKADGVALPSACGIGDDAKYIGHELFEPILHELNRRSAVVFLHGAQTPSSTPSPDISLGIPITEVPGETFKAAAHLVVTGRRRKFRDMSVILAHMGGSAPWLAPRVAAMSGYMGCALSPEDIMEDFQSFYFDTALSSHESTLEFMSSFTSQDRIVFGTDFPAGTPIISSDSC</sequence>
<dbReference type="InterPro" id="IPR006680">
    <property type="entry name" value="Amidohydro-rel"/>
</dbReference>
<keyword evidence="2" id="KW-0521">NADP</keyword>
<protein>
    <recommendedName>
        <fullName evidence="4">Ketoreductase domain-containing protein</fullName>
    </recommendedName>
</protein>
<dbReference type="GO" id="GO:0050664">
    <property type="term" value="F:oxidoreductase activity, acting on NAD(P)H, oxygen as acceptor"/>
    <property type="evidence" value="ECO:0007669"/>
    <property type="project" value="TreeGrafter"/>
</dbReference>
<organism evidence="5 6">
    <name type="scientific">Mycena citricolor</name>
    <dbReference type="NCBI Taxonomy" id="2018698"/>
    <lineage>
        <taxon>Eukaryota</taxon>
        <taxon>Fungi</taxon>
        <taxon>Dikarya</taxon>
        <taxon>Basidiomycota</taxon>
        <taxon>Agaricomycotina</taxon>
        <taxon>Agaricomycetes</taxon>
        <taxon>Agaricomycetidae</taxon>
        <taxon>Agaricales</taxon>
        <taxon>Marasmiineae</taxon>
        <taxon>Mycenaceae</taxon>
        <taxon>Mycena</taxon>
    </lineage>
</organism>
<dbReference type="Gene3D" id="3.20.20.140">
    <property type="entry name" value="Metal-dependent hydrolases"/>
    <property type="match status" value="1"/>
</dbReference>
<dbReference type="PANTHER" id="PTHR43008:SF8">
    <property type="entry name" value="BENZIL REDUCTASE ((S)-BENZOIN FORMING) IRC24"/>
    <property type="match status" value="1"/>
</dbReference>
<dbReference type="Pfam" id="PF00106">
    <property type="entry name" value="adh_short"/>
    <property type="match status" value="1"/>
</dbReference>
<evidence type="ECO:0000313" key="6">
    <source>
        <dbReference type="Proteomes" id="UP001295794"/>
    </source>
</evidence>
<dbReference type="InterPro" id="IPR032466">
    <property type="entry name" value="Metal_Hydrolase"/>
</dbReference>
<dbReference type="PANTHER" id="PTHR43008">
    <property type="entry name" value="BENZIL REDUCTASE"/>
    <property type="match status" value="1"/>
</dbReference>
<evidence type="ECO:0000256" key="1">
    <source>
        <dbReference type="ARBA" id="ARBA00006484"/>
    </source>
</evidence>
<dbReference type="Proteomes" id="UP001295794">
    <property type="component" value="Unassembled WGS sequence"/>
</dbReference>
<dbReference type="SMART" id="SM00822">
    <property type="entry name" value="PKS_KR"/>
    <property type="match status" value="1"/>
</dbReference>
<dbReference type="SUPFAM" id="SSF51735">
    <property type="entry name" value="NAD(P)-binding Rossmann-fold domains"/>
    <property type="match status" value="1"/>
</dbReference>
<dbReference type="FunFam" id="3.40.50.720:FF:000281">
    <property type="entry name" value="Uncharacterized oxidoreductase YIR035C"/>
    <property type="match status" value="1"/>
</dbReference>
<dbReference type="EMBL" id="CAVNYO010000405">
    <property type="protein sequence ID" value="CAK5275520.1"/>
    <property type="molecule type" value="Genomic_DNA"/>
</dbReference>
<dbReference type="AlphaFoldDB" id="A0AAD2HHV4"/>
<gene>
    <name evidence="5" type="ORF">MYCIT1_LOCUS23337</name>
</gene>
<reference evidence="5" key="1">
    <citation type="submission" date="2023-11" db="EMBL/GenBank/DDBJ databases">
        <authorList>
            <person name="De Vega J J."/>
            <person name="De Vega J J."/>
        </authorList>
    </citation>
    <scope>NUCLEOTIDE SEQUENCE</scope>
</reference>
<comment type="similarity">
    <text evidence="1">Belongs to the short-chain dehydrogenases/reductases (SDR) family.</text>
</comment>
<dbReference type="PRINTS" id="PR00080">
    <property type="entry name" value="SDRFAMILY"/>
</dbReference>